<feature type="domain" description="tRNA/rRNA methyltransferase SpoU type" evidence="3">
    <location>
        <begin position="1238"/>
        <end position="1380"/>
    </location>
</feature>
<dbReference type="InterPro" id="IPR044748">
    <property type="entry name" value="Trm3/TARBP1_C"/>
</dbReference>
<dbReference type="PANTHER" id="PTHR12029">
    <property type="entry name" value="RNA METHYLTRANSFERASE"/>
    <property type="match status" value="1"/>
</dbReference>
<keyword evidence="2" id="KW-0808">Transferase</keyword>
<dbReference type="RefSeq" id="XP_022458059.1">
    <property type="nucleotide sequence ID" value="XM_022604260.1"/>
</dbReference>
<keyword evidence="5" id="KW-1185">Reference proteome</keyword>
<dbReference type="GO" id="GO:0016423">
    <property type="term" value="F:tRNA (guanine) methyltransferase activity"/>
    <property type="evidence" value="ECO:0007669"/>
    <property type="project" value="InterPro"/>
</dbReference>
<dbReference type="OrthoDB" id="241340at2759"/>
<dbReference type="HOGENOM" id="CLU_005519_0_0_1"/>
<accession>W6MV37</accession>
<dbReference type="InterPro" id="IPR029028">
    <property type="entry name" value="Alpha/beta_knot_MTases"/>
</dbReference>
<evidence type="ECO:0000259" key="3">
    <source>
        <dbReference type="Pfam" id="PF00588"/>
    </source>
</evidence>
<sequence length="1388" mass="155599">MEVGTVTKLASLLPEEQRKSIAIGLAQDLTEGQTLSSIEVLSELVNVVSLETKKEISPLVYELFADIVGNNIQSELSPAVYKLCGQFEDVSVDVLSLISAKLRAYALKNRMNFEERMRLLNSSDFMNVATIDSSEVLDLFGFLNVLFKENDNLARLRLDEINALCYAYVTCDEEKISTAAANIMRWRLSSFNEDGAFLKMWECISTLMTAHDSFKRTNGLILWLCYLKEFAKSDAKLQSIYSTGEYWQFLKQSLLDDSHDHKKMSLSIIQLTVTSISKDIDTDIMTWKMDRASVYIESWKRFCTLYEIVGIDSSLHQAEDAAPDLVGSLSLDSHIPTAFALTLLSIGFKSSQESIRRVAMNLVFSIPQNNLMLLTSDVSFLRDTFLPFVLHAFHYSVKKDATGLFCPFLTKLVDFICNCLSNQQDQEGVSVVCEAILQVLVKNRLAFDVARIALALGLLKGLNASKFNILDDDHVGMIVQMFESESENEIYEKTLQTVFLRILLFANSAANEKYESLGRFLQMNQQLGITILKENIHLVKASPNINKIDHGSLRTLSTYALVAYVIVEERASGAAELSNVSKNDLITVCSMIDSTPVRSPNCAVLNGLDIFFDCIQNEEVRHLYGSHIPTTHGSLSDTYDQISDVLINSEDEDDLILATYRLELLSKNQKFQQKSLETYLLLAEKSYASLKTSHSTSKTFYKVKDIFYSSIFRFCLNVNIEERQLKTAISIAEVDFTLYDSEGRLLLVNFIQLLLELPFTGSHVKPLVIVLENLWDELVEDRLILKQNKIHCSLIRALFHKSVLSAALDDLSIGEVLTRVGSEILTQSHSRRSLLPTLFSAIDAYDDLAALQNMEFLIPVIVRGISTKQVTTNLFTLEPIIAQIYDQEVDSTTAAEGLYAKVYGVEEVSFRVAMASILAKLQKPDFIVTFFDFVENHESELNLFHPKNRSDGLEEWKRIQLLSMMIILMTSLPPNEVQNLTQKFGLAMLFKEQSPLCRVYLEWMIALCLLKNPSSRISILEQFSIDISQQSSIQITTFERICVLLGQKLEGEEAASFMRDFVVKYLVPSATSNKAWHRHFAVSLVCSVYPEIIKRKLPLSSDVLVTLENVYRIAAASEGFGTHRNGDAHLWDIVKDLTLVGVFGGILLKVSDRTDIDSIPAVSFAKYLKHEDVRIPIGADFESFKAGAAIDAHSDYLKDLKKSSSPLQKKSGTWSTPVDVDQVIGNGNATSSIQRSDLIVVSSLVDKPPNLGGICRLCDVLGAGLLTLGDIRVKDHRDFKNVAVTADRWMPMVEVKPESIADYMISKKKEGYTLVGLEQTDKSVVLDEKLKFPKKSLILLGREREGIPGDLLAILDMCIEIKQVGVIRSMNIQTATAVIVHAYSAQHC</sequence>
<dbReference type="GO" id="GO:0003723">
    <property type="term" value="F:RNA binding"/>
    <property type="evidence" value="ECO:0007669"/>
    <property type="project" value="InterPro"/>
</dbReference>
<name>W6MV37_9ASCO</name>
<dbReference type="InterPro" id="IPR001537">
    <property type="entry name" value="SpoU_MeTrfase"/>
</dbReference>
<gene>
    <name evidence="4" type="ORF">KUCA_T00002021001</name>
</gene>
<evidence type="ECO:0000313" key="4">
    <source>
        <dbReference type="EMBL" id="CDK26050.1"/>
    </source>
</evidence>
<organism evidence="4 5">
    <name type="scientific">Kuraishia capsulata CBS 1993</name>
    <dbReference type="NCBI Taxonomy" id="1382522"/>
    <lineage>
        <taxon>Eukaryota</taxon>
        <taxon>Fungi</taxon>
        <taxon>Dikarya</taxon>
        <taxon>Ascomycota</taxon>
        <taxon>Saccharomycotina</taxon>
        <taxon>Pichiomycetes</taxon>
        <taxon>Pichiales</taxon>
        <taxon>Pichiaceae</taxon>
        <taxon>Kuraishia</taxon>
    </lineage>
</organism>
<reference evidence="4" key="1">
    <citation type="submission" date="2013-12" db="EMBL/GenBank/DDBJ databases">
        <authorList>
            <person name="Genoscope - CEA"/>
        </authorList>
    </citation>
    <scope>NUCLEOTIDE SEQUENCE</scope>
    <source>
        <strain evidence="4">CBS 1993</strain>
    </source>
</reference>
<dbReference type="GeneID" id="34519447"/>
<dbReference type="FunFam" id="3.40.1280.10:FF:000022">
    <property type="entry name" value="Trm3p"/>
    <property type="match status" value="1"/>
</dbReference>
<dbReference type="EMBL" id="HG793126">
    <property type="protein sequence ID" value="CDK26050.1"/>
    <property type="molecule type" value="Genomic_DNA"/>
</dbReference>
<evidence type="ECO:0000256" key="1">
    <source>
        <dbReference type="ARBA" id="ARBA00022603"/>
    </source>
</evidence>
<evidence type="ECO:0000256" key="2">
    <source>
        <dbReference type="ARBA" id="ARBA00022679"/>
    </source>
</evidence>
<dbReference type="GO" id="GO:0030488">
    <property type="term" value="P:tRNA methylation"/>
    <property type="evidence" value="ECO:0007669"/>
    <property type="project" value="InterPro"/>
</dbReference>
<evidence type="ECO:0000313" key="5">
    <source>
        <dbReference type="Proteomes" id="UP000019384"/>
    </source>
</evidence>
<reference evidence="4" key="2">
    <citation type="submission" date="2014-02" db="EMBL/GenBank/DDBJ databases">
        <title>Complete DNA sequence of /Kuraishia capsulata/ illustrates novel genomic features among budding yeasts (/Saccharomycotina/).</title>
        <authorList>
            <person name="Morales L."/>
            <person name="Noel B."/>
            <person name="Porcel B."/>
            <person name="Marcet-Houben M."/>
            <person name="Hullo M-F."/>
            <person name="Sacerdot C."/>
            <person name="Tekaia F."/>
            <person name="Leh-Louis V."/>
            <person name="Despons L."/>
            <person name="Khanna V."/>
            <person name="Aury J-M."/>
            <person name="Barbe V."/>
            <person name="Couloux A."/>
            <person name="Labadie K."/>
            <person name="Pelletier E."/>
            <person name="Souciet J-L."/>
            <person name="Boekhout T."/>
            <person name="Gabaldon T."/>
            <person name="Wincker P."/>
            <person name="Dujon B."/>
        </authorList>
    </citation>
    <scope>NUCLEOTIDE SEQUENCE</scope>
    <source>
        <strain evidence="4">CBS 1993</strain>
    </source>
</reference>
<dbReference type="STRING" id="1382522.W6MV37"/>
<dbReference type="Pfam" id="PF00588">
    <property type="entry name" value="SpoU_methylase"/>
    <property type="match status" value="1"/>
</dbReference>
<dbReference type="SUPFAM" id="SSF75217">
    <property type="entry name" value="alpha/beta knot"/>
    <property type="match status" value="1"/>
</dbReference>
<dbReference type="InterPro" id="IPR029026">
    <property type="entry name" value="tRNA_m1G_MTases_N"/>
</dbReference>
<dbReference type="CDD" id="cd18091">
    <property type="entry name" value="SpoU-like_TRM3-like"/>
    <property type="match status" value="1"/>
</dbReference>
<dbReference type="Gene3D" id="3.40.1280.10">
    <property type="match status" value="1"/>
</dbReference>
<dbReference type="Proteomes" id="UP000019384">
    <property type="component" value="Unassembled WGS sequence"/>
</dbReference>
<proteinExistence type="predicted"/>
<protein>
    <recommendedName>
        <fullName evidence="3">tRNA/rRNA methyltransferase SpoU type domain-containing protein</fullName>
    </recommendedName>
</protein>
<dbReference type="PANTHER" id="PTHR12029:SF11">
    <property type="entry name" value="METHYLTRANSFERASE TARBP1-RELATED"/>
    <property type="match status" value="1"/>
</dbReference>
<dbReference type="InterPro" id="IPR045330">
    <property type="entry name" value="TRM3/TARBP1"/>
</dbReference>
<keyword evidence="1" id="KW-0489">Methyltransferase</keyword>